<feature type="transmembrane region" description="Helical" evidence="8">
    <location>
        <begin position="32"/>
        <end position="56"/>
    </location>
</feature>
<keyword evidence="6 8" id="KW-0472">Membrane</keyword>
<dbReference type="GO" id="GO:0005886">
    <property type="term" value="C:plasma membrane"/>
    <property type="evidence" value="ECO:0007669"/>
    <property type="project" value="UniProtKB-SubCell"/>
</dbReference>
<keyword evidence="3 7" id="KW-0812">Transmembrane</keyword>
<dbReference type="Proteomes" id="UP000033423">
    <property type="component" value="Unassembled WGS sequence"/>
</dbReference>
<dbReference type="PANTHER" id="PTHR42682">
    <property type="entry name" value="HYDROGENASE-4 COMPONENT F"/>
    <property type="match status" value="1"/>
</dbReference>
<name>A0A0F3GQT4_9BACT</name>
<sequence>MFATPLDTAGTAVQLFFMAALLSVFLNRHQRLLINVSFVLTAIASLLLLSAGWWTVNGGLTDKTTLLLGLPGLNFHMRLDPLAGFFLTVIGLLAFFVSVYSIGYVRGYVGQKSVTSLVVFYCLFLVGMALVVMADDAVFFLICWEMMAAASYFLVVFEDEHSHNRRAALLYIIVAVVGAAFILLSFGVMASSVTAVEGVGVYTFDAMRSAHLSLDVSPGMAAAAFFLAFTGFAAKAGVIPLHVWLPEAHPVAPSNVSALMSGVMLKTAIYGILRVTFDLIGIFPWWWGAIVLSLGLLSAVMGVLYAVMQTDLKKLLAYSSVENIGIILIGIGLAMIFTSYQLPMLAGIALIAALYHTINHAVFKGLLFMGAGAVVHSTGQRNMDAMGGLIHRMPWTAVVFLVGCASVSALPPLNGFVSEWLTFQAFLLSPSLPNTLLKLLIPMGAALLALTSALAGACFVKAFGVTFLGHYRGQSVDSVHEVNLPMRIAMTLSALTCLVLGVLPTFTIGWLNSVTHELTSATIATSSLQGSGTHWLNDTPALFASGWGADWLWLIPLQPQRASYSAPVVFIGVFVVVLITYVLLHVRSNKIKRVPVWDCGFEKLTTTMQYNATSFSMPIRRIFGFLFSIKERFRLTAHAGNKAFPERFHHYLRISDLFWVWLYRPVIEAALYLARRVGMLQLGRIQVYLIYSFVVILTLLVFLR</sequence>
<gene>
    <name evidence="10" type="ORF">MBAV_004764</name>
</gene>
<evidence type="ECO:0000313" key="11">
    <source>
        <dbReference type="Proteomes" id="UP000033423"/>
    </source>
</evidence>
<feature type="transmembrane region" description="Helical" evidence="8">
    <location>
        <begin position="138"/>
        <end position="157"/>
    </location>
</feature>
<organism evidence="10 11">
    <name type="scientific">Candidatus Magnetobacterium bavaricum</name>
    <dbReference type="NCBI Taxonomy" id="29290"/>
    <lineage>
        <taxon>Bacteria</taxon>
        <taxon>Pseudomonadati</taxon>
        <taxon>Nitrospirota</taxon>
        <taxon>Thermodesulfovibrionia</taxon>
        <taxon>Thermodesulfovibrionales</taxon>
        <taxon>Candidatus Magnetobacteriaceae</taxon>
        <taxon>Candidatus Magnetobacterium</taxon>
    </lineage>
</organism>
<feature type="transmembrane region" description="Helical" evidence="8">
    <location>
        <begin position="395"/>
        <end position="413"/>
    </location>
</feature>
<feature type="transmembrane region" description="Helical" evidence="8">
    <location>
        <begin position="685"/>
        <end position="703"/>
    </location>
</feature>
<feature type="domain" description="NADH:quinone oxidoreductase/Mrp antiporter transmembrane" evidence="9">
    <location>
        <begin position="134"/>
        <end position="427"/>
    </location>
</feature>
<feature type="transmembrane region" description="Helical" evidence="8">
    <location>
        <begin position="6"/>
        <end position="25"/>
    </location>
</feature>
<evidence type="ECO:0000256" key="3">
    <source>
        <dbReference type="ARBA" id="ARBA00022692"/>
    </source>
</evidence>
<evidence type="ECO:0000256" key="6">
    <source>
        <dbReference type="ARBA" id="ARBA00023136"/>
    </source>
</evidence>
<feature type="transmembrane region" description="Helical" evidence="8">
    <location>
        <begin position="82"/>
        <end position="102"/>
    </location>
</feature>
<evidence type="ECO:0000256" key="7">
    <source>
        <dbReference type="RuleBase" id="RU000320"/>
    </source>
</evidence>
<dbReference type="NCBIfam" id="NF005086">
    <property type="entry name" value="PRK06521.1"/>
    <property type="match status" value="1"/>
</dbReference>
<evidence type="ECO:0000259" key="9">
    <source>
        <dbReference type="Pfam" id="PF00361"/>
    </source>
</evidence>
<accession>A0A0F3GQT4</accession>
<feature type="transmembrane region" description="Helical" evidence="8">
    <location>
        <begin position="564"/>
        <end position="584"/>
    </location>
</feature>
<feature type="transmembrane region" description="Helical" evidence="8">
    <location>
        <begin position="285"/>
        <end position="308"/>
    </location>
</feature>
<dbReference type="PANTHER" id="PTHR42682:SF3">
    <property type="entry name" value="FORMATE HYDROGENLYASE SUBUNIT 3-RELATED"/>
    <property type="match status" value="1"/>
</dbReference>
<protein>
    <submittedName>
        <fullName evidence="10">Hydrogenase-4 subunit B</fullName>
    </submittedName>
</protein>
<proteinExistence type="predicted"/>
<feature type="transmembrane region" description="Helical" evidence="8">
    <location>
        <begin position="216"/>
        <end position="244"/>
    </location>
</feature>
<reference evidence="10 11" key="1">
    <citation type="submission" date="2015-02" db="EMBL/GenBank/DDBJ databases">
        <title>Single-cell genomics of uncultivated deep-branching MTB reveals a conserved set of magnetosome genes.</title>
        <authorList>
            <person name="Kolinko S."/>
            <person name="Richter M."/>
            <person name="Glockner F.O."/>
            <person name="Brachmann A."/>
            <person name="Schuler D."/>
        </authorList>
    </citation>
    <scope>NUCLEOTIDE SEQUENCE [LARGE SCALE GENOMIC DNA]</scope>
    <source>
        <strain evidence="10">TM-1</strain>
    </source>
</reference>
<dbReference type="EMBL" id="LACI01002065">
    <property type="protein sequence ID" value="KJU83043.1"/>
    <property type="molecule type" value="Genomic_DNA"/>
</dbReference>
<evidence type="ECO:0000256" key="5">
    <source>
        <dbReference type="ARBA" id="ARBA00023002"/>
    </source>
</evidence>
<keyword evidence="4 8" id="KW-1133">Transmembrane helix</keyword>
<evidence type="ECO:0000256" key="2">
    <source>
        <dbReference type="ARBA" id="ARBA00022475"/>
    </source>
</evidence>
<feature type="transmembrane region" description="Helical" evidence="8">
    <location>
        <begin position="439"/>
        <end position="468"/>
    </location>
</feature>
<dbReference type="AlphaFoldDB" id="A0A0F3GQT4"/>
<feature type="transmembrane region" description="Helical" evidence="8">
    <location>
        <begin position="344"/>
        <end position="375"/>
    </location>
</feature>
<dbReference type="Pfam" id="PF00361">
    <property type="entry name" value="Proton_antipo_M"/>
    <property type="match status" value="1"/>
</dbReference>
<keyword evidence="2" id="KW-1003">Cell membrane</keyword>
<dbReference type="InterPro" id="IPR052175">
    <property type="entry name" value="ComplexI-like_HydComp"/>
</dbReference>
<dbReference type="InterPro" id="IPR001750">
    <property type="entry name" value="ND/Mrp_TM"/>
</dbReference>
<dbReference type="PATRIC" id="fig|29290.4.peg.6306"/>
<comment type="caution">
    <text evidence="10">The sequence shown here is derived from an EMBL/GenBank/DDBJ whole genome shotgun (WGS) entry which is preliminary data.</text>
</comment>
<evidence type="ECO:0000313" key="10">
    <source>
        <dbReference type="EMBL" id="KJU83043.1"/>
    </source>
</evidence>
<feature type="transmembrane region" description="Helical" evidence="8">
    <location>
        <begin position="657"/>
        <end position="673"/>
    </location>
</feature>
<feature type="transmembrane region" description="Helical" evidence="8">
    <location>
        <begin position="169"/>
        <end position="196"/>
    </location>
</feature>
<comment type="subcellular location">
    <subcellularLocation>
        <location evidence="1">Cell membrane</location>
        <topology evidence="1">Multi-pass membrane protein</topology>
    </subcellularLocation>
    <subcellularLocation>
        <location evidence="7">Membrane</location>
        <topology evidence="7">Multi-pass membrane protein</topology>
    </subcellularLocation>
</comment>
<dbReference type="PRINTS" id="PR01434">
    <property type="entry name" value="NADHDHGNASE5"/>
</dbReference>
<feature type="transmembrane region" description="Helical" evidence="8">
    <location>
        <begin position="315"/>
        <end position="338"/>
    </location>
</feature>
<evidence type="ECO:0000256" key="1">
    <source>
        <dbReference type="ARBA" id="ARBA00004651"/>
    </source>
</evidence>
<feature type="transmembrane region" description="Helical" evidence="8">
    <location>
        <begin position="256"/>
        <end position="273"/>
    </location>
</feature>
<feature type="transmembrane region" description="Helical" evidence="8">
    <location>
        <begin position="114"/>
        <end position="132"/>
    </location>
</feature>
<feature type="transmembrane region" description="Helical" evidence="8">
    <location>
        <begin position="488"/>
        <end position="511"/>
    </location>
</feature>
<evidence type="ECO:0000256" key="4">
    <source>
        <dbReference type="ARBA" id="ARBA00022989"/>
    </source>
</evidence>
<dbReference type="GO" id="GO:0016491">
    <property type="term" value="F:oxidoreductase activity"/>
    <property type="evidence" value="ECO:0007669"/>
    <property type="project" value="UniProtKB-KW"/>
</dbReference>
<keyword evidence="11" id="KW-1185">Reference proteome</keyword>
<keyword evidence="5" id="KW-0560">Oxidoreductase</keyword>
<evidence type="ECO:0000256" key="8">
    <source>
        <dbReference type="SAM" id="Phobius"/>
    </source>
</evidence>